<proteinExistence type="inferred from homology"/>
<dbReference type="PANTHER" id="PTHR46229">
    <property type="entry name" value="BOLA TRANSCRIPTION REGULATOR"/>
    <property type="match status" value="1"/>
</dbReference>
<dbReference type="PIRSF" id="PIRSF003113">
    <property type="entry name" value="BolA"/>
    <property type="match status" value="1"/>
</dbReference>
<dbReference type="Pfam" id="PF01722">
    <property type="entry name" value="BolA"/>
    <property type="match status" value="1"/>
</dbReference>
<evidence type="ECO:0000256" key="2">
    <source>
        <dbReference type="RuleBase" id="RU003860"/>
    </source>
</evidence>
<name>A0ABQ6Z455_9GAMM</name>
<evidence type="ECO:0000313" key="4">
    <source>
        <dbReference type="EMBL" id="KAF1692586.1"/>
    </source>
</evidence>
<accession>A0ABQ6Z455</accession>
<gene>
    <name evidence="4" type="ORF">CSC65_13890</name>
</gene>
<organism evidence="4 5">
    <name type="scientific">Pseudoxanthomonas daejeonensis</name>
    <dbReference type="NCBI Taxonomy" id="266062"/>
    <lineage>
        <taxon>Bacteria</taxon>
        <taxon>Pseudomonadati</taxon>
        <taxon>Pseudomonadota</taxon>
        <taxon>Gammaproteobacteria</taxon>
        <taxon>Lysobacterales</taxon>
        <taxon>Lysobacteraceae</taxon>
        <taxon>Pseudoxanthomonas</taxon>
    </lineage>
</organism>
<dbReference type="InterPro" id="IPR002634">
    <property type="entry name" value="BolA"/>
</dbReference>
<comment type="caution">
    <text evidence="4">The sequence shown here is derived from an EMBL/GenBank/DDBJ whole genome shotgun (WGS) entry which is preliminary data.</text>
</comment>
<comment type="similarity">
    <text evidence="1 2">Belongs to the BolA/IbaG family.</text>
</comment>
<sequence>MTTRAEQIRDALSVLEPLHLDVTDESHMHSRGLETHYKAVIVSPLFEGQRAIRRHQSVYAAMGPLMQQVHALGLHTYTPAEWEADADVPDSPRCRGGGKHDPA</sequence>
<feature type="region of interest" description="Disordered" evidence="3">
    <location>
        <begin position="82"/>
        <end position="103"/>
    </location>
</feature>
<keyword evidence="5" id="KW-1185">Reference proteome</keyword>
<dbReference type="InterPro" id="IPR036065">
    <property type="entry name" value="BolA-like_sf"/>
</dbReference>
<dbReference type="InterPro" id="IPR050961">
    <property type="entry name" value="BolA/IbaG_stress_morph_reg"/>
</dbReference>
<feature type="compositionally biased region" description="Basic and acidic residues" evidence="3">
    <location>
        <begin position="90"/>
        <end position="103"/>
    </location>
</feature>
<reference evidence="4 5" key="1">
    <citation type="submission" date="2017-10" db="EMBL/GenBank/DDBJ databases">
        <title>Whole genome sequencing of members of genus Pseudoxanthomonas.</title>
        <authorList>
            <person name="Kumar S."/>
            <person name="Bansal K."/>
            <person name="Kaur A."/>
            <person name="Patil P."/>
            <person name="Sharma S."/>
            <person name="Patil P.B."/>
        </authorList>
    </citation>
    <scope>NUCLEOTIDE SEQUENCE [LARGE SCALE GENOMIC DNA]</scope>
    <source>
        <strain evidence="4 5">DSM 17801</strain>
    </source>
</reference>
<dbReference type="RefSeq" id="WP_162411202.1">
    <property type="nucleotide sequence ID" value="NZ_PDWN01000015.1"/>
</dbReference>
<dbReference type="SUPFAM" id="SSF82657">
    <property type="entry name" value="BolA-like"/>
    <property type="match status" value="1"/>
</dbReference>
<protein>
    <submittedName>
        <fullName evidence="4">BolA family transcriptional regulator</fullName>
    </submittedName>
</protein>
<evidence type="ECO:0000256" key="1">
    <source>
        <dbReference type="ARBA" id="ARBA00005578"/>
    </source>
</evidence>
<dbReference type="Proteomes" id="UP000788419">
    <property type="component" value="Unassembled WGS sequence"/>
</dbReference>
<dbReference type="EMBL" id="PDWN01000015">
    <property type="protein sequence ID" value="KAF1692586.1"/>
    <property type="molecule type" value="Genomic_DNA"/>
</dbReference>
<evidence type="ECO:0000256" key="3">
    <source>
        <dbReference type="SAM" id="MobiDB-lite"/>
    </source>
</evidence>
<dbReference type="Gene3D" id="3.10.20.90">
    <property type="entry name" value="Phosphatidylinositol 3-kinase Catalytic Subunit, Chain A, domain 1"/>
    <property type="match status" value="1"/>
</dbReference>
<dbReference type="PANTHER" id="PTHR46229:SF2">
    <property type="entry name" value="BOLA-LIKE PROTEIN 1"/>
    <property type="match status" value="1"/>
</dbReference>
<evidence type="ECO:0000313" key="5">
    <source>
        <dbReference type="Proteomes" id="UP000788419"/>
    </source>
</evidence>